<dbReference type="PANTHER" id="PTHR14218">
    <property type="entry name" value="PROTEASE S8 TRIPEPTIDYL PEPTIDASE I CLN2"/>
    <property type="match status" value="1"/>
</dbReference>
<sequence length="530" mass="55707">MAHSYYAGLAVIAVSALASVNPTRRATYVVEDRVAPPSSFASFGTPAAETRINLRVGLAAFNLLGLETALYDVSTPGSSKYGQHLSLDEVKAYAVPSSDAVSAVTSWLEGTAGVSNITQIGTFGDWISFSTDISTANELLDANFEFFVHMETGKSMVRTMSYSVPQDLVRYIDLVHPTISFASPIPKKQKLMSAPKGLKNNTNSRRINTAPASCNDAMTPTCLQDLYAIPSTPATQSSNGLAVSGFINEFAEESDLQIFLADFRPDMSSTTTFTLETVDGGSNPQGPNEAGVEASLDIQYAVGLATDVPVFFVSVGPDTIDDGVDSFIEIIDFLNAETSPPQVLTTSYGFNEPDVGAALATKVTSVGATRLNASSESAALFSSGGFSNFFPTPSYQSSDVSAYLSTLGTAFSGLYNASGRGFPDVSAQGWAVDVIWEGELIQQYGTSCSTPIFASIIALINDRLLAAGNPVLGFLNPFLYANPSAFFDITSGQNIGCDSNVDGFSASTGWDAISGLGTPNFDALLAAAGL</sequence>
<dbReference type="AlphaFoldDB" id="A0A9P5PKK5"/>
<dbReference type="Gene3D" id="3.40.50.200">
    <property type="entry name" value="Peptidase S8/S53 domain"/>
    <property type="match status" value="2"/>
</dbReference>
<feature type="chain" id="PRO_5040463839" evidence="9">
    <location>
        <begin position="19"/>
        <end position="530"/>
    </location>
</feature>
<feature type="signal peptide" evidence="9">
    <location>
        <begin position="1"/>
        <end position="18"/>
    </location>
</feature>
<name>A0A9P5PKK5_9AGAR</name>
<dbReference type="SUPFAM" id="SSF52743">
    <property type="entry name" value="Subtilisin-like"/>
    <property type="match status" value="1"/>
</dbReference>
<keyword evidence="6 8" id="KW-0106">Calcium</keyword>
<dbReference type="GO" id="GO:0006508">
    <property type="term" value="P:proteolysis"/>
    <property type="evidence" value="ECO:0007669"/>
    <property type="project" value="UniProtKB-KW"/>
</dbReference>
<comment type="subcellular location">
    <subcellularLocation>
        <location evidence="1">Secreted</location>
        <location evidence="1">Extracellular space</location>
    </subcellularLocation>
</comment>
<feature type="binding site" evidence="8">
    <location>
        <position position="509"/>
    </location>
    <ligand>
        <name>Ca(2+)</name>
        <dbReference type="ChEBI" id="CHEBI:29108"/>
    </ligand>
</feature>
<dbReference type="PROSITE" id="PS51695">
    <property type="entry name" value="SEDOLISIN"/>
    <property type="match status" value="1"/>
</dbReference>
<feature type="binding site" evidence="8">
    <location>
        <position position="488"/>
    </location>
    <ligand>
        <name>Ca(2+)</name>
        <dbReference type="ChEBI" id="CHEBI:29108"/>
    </ligand>
</feature>
<feature type="binding site" evidence="8">
    <location>
        <position position="489"/>
    </location>
    <ligand>
        <name>Ca(2+)</name>
        <dbReference type="ChEBI" id="CHEBI:29108"/>
    </ligand>
</feature>
<evidence type="ECO:0000256" key="8">
    <source>
        <dbReference type="PROSITE-ProRule" id="PRU01032"/>
    </source>
</evidence>
<dbReference type="SMART" id="SM00944">
    <property type="entry name" value="Pro-kuma_activ"/>
    <property type="match status" value="1"/>
</dbReference>
<dbReference type="SUPFAM" id="SSF54897">
    <property type="entry name" value="Protease propeptides/inhibitors"/>
    <property type="match status" value="1"/>
</dbReference>
<feature type="binding site" evidence="8">
    <location>
        <position position="511"/>
    </location>
    <ligand>
        <name>Ca(2+)</name>
        <dbReference type="ChEBI" id="CHEBI:29108"/>
    </ligand>
</feature>
<proteinExistence type="predicted"/>
<keyword evidence="7" id="KW-0865">Zymogen</keyword>
<dbReference type="CDD" id="cd04056">
    <property type="entry name" value="Peptidases_S53"/>
    <property type="match status" value="1"/>
</dbReference>
<evidence type="ECO:0000256" key="9">
    <source>
        <dbReference type="SAM" id="SignalP"/>
    </source>
</evidence>
<keyword evidence="5 8" id="KW-0720">Serine protease</keyword>
<evidence type="ECO:0000256" key="4">
    <source>
        <dbReference type="ARBA" id="ARBA00022801"/>
    </source>
</evidence>
<keyword evidence="12" id="KW-1185">Reference proteome</keyword>
<evidence type="ECO:0000259" key="10">
    <source>
        <dbReference type="PROSITE" id="PS51695"/>
    </source>
</evidence>
<dbReference type="GO" id="GO:0005576">
    <property type="term" value="C:extracellular region"/>
    <property type="evidence" value="ECO:0007669"/>
    <property type="project" value="UniProtKB-SubCell"/>
</dbReference>
<dbReference type="CDD" id="cd11377">
    <property type="entry name" value="Pro-peptidase_S53"/>
    <property type="match status" value="1"/>
</dbReference>
<evidence type="ECO:0000256" key="3">
    <source>
        <dbReference type="ARBA" id="ARBA00022723"/>
    </source>
</evidence>
<evidence type="ECO:0000256" key="1">
    <source>
        <dbReference type="ARBA" id="ARBA00004239"/>
    </source>
</evidence>
<feature type="active site" description="Charge relay system" evidence="8">
    <location>
        <position position="297"/>
    </location>
</feature>
<dbReference type="Proteomes" id="UP000772434">
    <property type="component" value="Unassembled WGS sequence"/>
</dbReference>
<comment type="cofactor">
    <cofactor evidence="8">
        <name>Ca(2+)</name>
        <dbReference type="ChEBI" id="CHEBI:29108"/>
    </cofactor>
    <text evidence="8">Binds 1 Ca(2+) ion per subunit.</text>
</comment>
<feature type="active site" description="Charge relay system" evidence="8">
    <location>
        <position position="293"/>
    </location>
</feature>
<protein>
    <submittedName>
        <fullName evidence="11">Family S53 protease</fullName>
    </submittedName>
</protein>
<dbReference type="InterPro" id="IPR030400">
    <property type="entry name" value="Sedolisin_dom"/>
</dbReference>
<accession>A0A9P5PKK5</accession>
<keyword evidence="9" id="KW-0732">Signal</keyword>
<reference evidence="11" key="1">
    <citation type="submission" date="2020-11" db="EMBL/GenBank/DDBJ databases">
        <authorList>
            <consortium name="DOE Joint Genome Institute"/>
            <person name="Ahrendt S."/>
            <person name="Riley R."/>
            <person name="Andreopoulos W."/>
            <person name="Labutti K."/>
            <person name="Pangilinan J."/>
            <person name="Ruiz-Duenas F.J."/>
            <person name="Barrasa J.M."/>
            <person name="Sanchez-Garcia M."/>
            <person name="Camarero S."/>
            <person name="Miyauchi S."/>
            <person name="Serrano A."/>
            <person name="Linde D."/>
            <person name="Babiker R."/>
            <person name="Drula E."/>
            <person name="Ayuso-Fernandez I."/>
            <person name="Pacheco R."/>
            <person name="Padilla G."/>
            <person name="Ferreira P."/>
            <person name="Barriuso J."/>
            <person name="Kellner H."/>
            <person name="Castanera R."/>
            <person name="Alfaro M."/>
            <person name="Ramirez L."/>
            <person name="Pisabarro A.G."/>
            <person name="Kuo A."/>
            <person name="Tritt A."/>
            <person name="Lipzen A."/>
            <person name="He G."/>
            <person name="Yan M."/>
            <person name="Ng V."/>
            <person name="Cullen D."/>
            <person name="Martin F."/>
            <person name="Rosso M.-N."/>
            <person name="Henrissat B."/>
            <person name="Hibbett D."/>
            <person name="Martinez A.T."/>
            <person name="Grigoriev I.V."/>
        </authorList>
    </citation>
    <scope>NUCLEOTIDE SEQUENCE</scope>
    <source>
        <strain evidence="11">AH 40177</strain>
    </source>
</reference>
<evidence type="ECO:0000313" key="11">
    <source>
        <dbReference type="EMBL" id="KAF9063695.1"/>
    </source>
</evidence>
<feature type="active site" description="Charge relay system" evidence="8">
    <location>
        <position position="447"/>
    </location>
</feature>
<dbReference type="InterPro" id="IPR050819">
    <property type="entry name" value="Tripeptidyl-peptidase_I"/>
</dbReference>
<evidence type="ECO:0000313" key="12">
    <source>
        <dbReference type="Proteomes" id="UP000772434"/>
    </source>
</evidence>
<evidence type="ECO:0000256" key="7">
    <source>
        <dbReference type="ARBA" id="ARBA00023145"/>
    </source>
</evidence>
<keyword evidence="2 8" id="KW-0645">Protease</keyword>
<dbReference type="GO" id="GO:0004252">
    <property type="term" value="F:serine-type endopeptidase activity"/>
    <property type="evidence" value="ECO:0007669"/>
    <property type="project" value="UniProtKB-UniRule"/>
</dbReference>
<keyword evidence="4 8" id="KW-0378">Hydrolase</keyword>
<evidence type="ECO:0000256" key="5">
    <source>
        <dbReference type="ARBA" id="ARBA00022825"/>
    </source>
</evidence>
<evidence type="ECO:0000256" key="6">
    <source>
        <dbReference type="ARBA" id="ARBA00022837"/>
    </source>
</evidence>
<dbReference type="PANTHER" id="PTHR14218:SF15">
    <property type="entry name" value="TRIPEPTIDYL-PEPTIDASE 1"/>
    <property type="match status" value="1"/>
</dbReference>
<dbReference type="OrthoDB" id="409122at2759"/>
<evidence type="ECO:0000256" key="2">
    <source>
        <dbReference type="ARBA" id="ARBA00022670"/>
    </source>
</evidence>
<keyword evidence="3 8" id="KW-0479">Metal-binding</keyword>
<feature type="domain" description="Peptidase S53" evidence="10">
    <location>
        <begin position="217"/>
        <end position="530"/>
    </location>
</feature>
<dbReference type="EMBL" id="JADNRY010000140">
    <property type="protein sequence ID" value="KAF9063695.1"/>
    <property type="molecule type" value="Genomic_DNA"/>
</dbReference>
<comment type="caution">
    <text evidence="11">The sequence shown here is derived from an EMBL/GenBank/DDBJ whole genome shotgun (WGS) entry which is preliminary data.</text>
</comment>
<gene>
    <name evidence="11" type="ORF">BDP27DRAFT_1393875</name>
</gene>
<dbReference type="GO" id="GO:0008240">
    <property type="term" value="F:tripeptidyl-peptidase activity"/>
    <property type="evidence" value="ECO:0007669"/>
    <property type="project" value="TreeGrafter"/>
</dbReference>
<dbReference type="InterPro" id="IPR036852">
    <property type="entry name" value="Peptidase_S8/S53_dom_sf"/>
</dbReference>
<organism evidence="11 12">
    <name type="scientific">Rhodocollybia butyracea</name>
    <dbReference type="NCBI Taxonomy" id="206335"/>
    <lineage>
        <taxon>Eukaryota</taxon>
        <taxon>Fungi</taxon>
        <taxon>Dikarya</taxon>
        <taxon>Basidiomycota</taxon>
        <taxon>Agaricomycotina</taxon>
        <taxon>Agaricomycetes</taxon>
        <taxon>Agaricomycetidae</taxon>
        <taxon>Agaricales</taxon>
        <taxon>Marasmiineae</taxon>
        <taxon>Omphalotaceae</taxon>
        <taxon>Rhodocollybia</taxon>
    </lineage>
</organism>
<dbReference type="GO" id="GO:0046872">
    <property type="term" value="F:metal ion binding"/>
    <property type="evidence" value="ECO:0007669"/>
    <property type="project" value="UniProtKB-UniRule"/>
</dbReference>
<dbReference type="InterPro" id="IPR015366">
    <property type="entry name" value="S53_propep"/>
</dbReference>
<dbReference type="Pfam" id="PF09286">
    <property type="entry name" value="Pro-kuma_activ"/>
    <property type="match status" value="1"/>
</dbReference>